<accession>A0A1G8RMC4</accession>
<evidence type="ECO:0000313" key="2">
    <source>
        <dbReference type="Proteomes" id="UP000198856"/>
    </source>
</evidence>
<dbReference type="EMBL" id="FNFC01000001">
    <property type="protein sequence ID" value="SDJ18224.1"/>
    <property type="molecule type" value="Genomic_DNA"/>
</dbReference>
<dbReference type="Gene3D" id="1.10.10.10">
    <property type="entry name" value="Winged helix-like DNA-binding domain superfamily/Winged helix DNA-binding domain"/>
    <property type="match status" value="1"/>
</dbReference>
<dbReference type="Proteomes" id="UP000198856">
    <property type="component" value="Unassembled WGS sequence"/>
</dbReference>
<gene>
    <name evidence="1" type="ORF">SAMN05216226_10110</name>
</gene>
<sequence length="112" mass="13017">MPSVDLLQTLGNKYSAEILDATDEPRSAQELSDELDIPIATCYRRIDELTEHDLLELHDNILSDDRRRIKVYRRNVEAVHIEFEDDELFVEVEERSEVANTLDEAWKTLSEG</sequence>
<organism evidence="1 2">
    <name type="scientific">Halovenus aranensis</name>
    <dbReference type="NCBI Taxonomy" id="890420"/>
    <lineage>
        <taxon>Archaea</taxon>
        <taxon>Methanobacteriati</taxon>
        <taxon>Methanobacteriota</taxon>
        <taxon>Stenosarchaea group</taxon>
        <taxon>Halobacteria</taxon>
        <taxon>Halobacteriales</taxon>
        <taxon>Haloarculaceae</taxon>
        <taxon>Halovenus</taxon>
    </lineage>
</organism>
<dbReference type="OrthoDB" id="199042at2157"/>
<keyword evidence="2" id="KW-1185">Reference proteome</keyword>
<dbReference type="Pfam" id="PF12840">
    <property type="entry name" value="HTH_20"/>
    <property type="match status" value="1"/>
</dbReference>
<dbReference type="RefSeq" id="WP_092698161.1">
    <property type="nucleotide sequence ID" value="NZ_FNFC01000001.1"/>
</dbReference>
<reference evidence="1 2" key="1">
    <citation type="submission" date="2016-10" db="EMBL/GenBank/DDBJ databases">
        <authorList>
            <person name="de Groot N.N."/>
        </authorList>
    </citation>
    <scope>NUCLEOTIDE SEQUENCE [LARGE SCALE GENOMIC DNA]</scope>
    <source>
        <strain evidence="1 2">IBRC-M10015</strain>
    </source>
</reference>
<name>A0A1G8RMC4_9EURY</name>
<evidence type="ECO:0000313" key="1">
    <source>
        <dbReference type="EMBL" id="SDJ18224.1"/>
    </source>
</evidence>
<dbReference type="STRING" id="890420.SAMN05216226_10110"/>
<dbReference type="InterPro" id="IPR036390">
    <property type="entry name" value="WH_DNA-bd_sf"/>
</dbReference>
<dbReference type="SUPFAM" id="SSF46785">
    <property type="entry name" value="Winged helix' DNA-binding domain"/>
    <property type="match status" value="1"/>
</dbReference>
<proteinExistence type="predicted"/>
<dbReference type="InterPro" id="IPR036388">
    <property type="entry name" value="WH-like_DNA-bd_sf"/>
</dbReference>
<protein>
    <submittedName>
        <fullName evidence="1">Helix-turn-helix domain-containing protein</fullName>
    </submittedName>
</protein>
<dbReference type="AlphaFoldDB" id="A0A1G8RMC4"/>